<evidence type="ECO:0000259" key="3">
    <source>
        <dbReference type="PROSITE" id="PS50825"/>
    </source>
</evidence>
<dbReference type="PROSITE" id="PS50825">
    <property type="entry name" value="HYR"/>
    <property type="match status" value="5"/>
</dbReference>
<feature type="domain" description="HYR" evidence="3">
    <location>
        <begin position="296"/>
        <end position="382"/>
    </location>
</feature>
<feature type="domain" description="HYR" evidence="3">
    <location>
        <begin position="2428"/>
        <end position="2519"/>
    </location>
</feature>
<keyword evidence="2" id="KW-0472">Membrane</keyword>
<dbReference type="STRING" id="1484053.SAMN05444274_103512"/>
<dbReference type="PROSITE" id="PS50853">
    <property type="entry name" value="FN3"/>
    <property type="match status" value="1"/>
</dbReference>
<protein>
    <submittedName>
        <fullName evidence="5">HYR domain-containing protein</fullName>
    </submittedName>
</protein>
<keyword evidence="2" id="KW-1133">Transmembrane helix</keyword>
<dbReference type="InterPro" id="IPR013783">
    <property type="entry name" value="Ig-like_fold"/>
</dbReference>
<dbReference type="Gene3D" id="2.60.120.260">
    <property type="entry name" value="Galactose-binding domain-like"/>
    <property type="match status" value="1"/>
</dbReference>
<feature type="domain" description="Fibronectin type-III" evidence="4">
    <location>
        <begin position="3812"/>
        <end position="3918"/>
    </location>
</feature>
<dbReference type="InterPro" id="IPR025667">
    <property type="entry name" value="SprB_repeat"/>
</dbReference>
<dbReference type="PANTHER" id="PTHR24273">
    <property type="entry name" value="FI04643P-RELATED"/>
    <property type="match status" value="1"/>
</dbReference>
<accession>A0A1M4YYC7</accession>
<dbReference type="PANTHER" id="PTHR24273:SF32">
    <property type="entry name" value="HYALIN"/>
    <property type="match status" value="1"/>
</dbReference>
<dbReference type="Proteomes" id="UP000184164">
    <property type="component" value="Unassembled WGS sequence"/>
</dbReference>
<dbReference type="Pfam" id="PF19406">
    <property type="entry name" value="PKD_5"/>
    <property type="match status" value="2"/>
</dbReference>
<gene>
    <name evidence="5" type="ORF">SAMN05444274_103512</name>
</gene>
<keyword evidence="6" id="KW-1185">Reference proteome</keyword>
<dbReference type="InterPro" id="IPR003961">
    <property type="entry name" value="FN3_dom"/>
</dbReference>
<dbReference type="Gene3D" id="2.60.40.10">
    <property type="entry name" value="Immunoglobulins"/>
    <property type="match status" value="4"/>
</dbReference>
<proteinExistence type="predicted"/>
<name>A0A1M4YYC7_9BACT</name>
<organism evidence="5 6">
    <name type="scientific">Mariniphaga anaerophila</name>
    <dbReference type="NCBI Taxonomy" id="1484053"/>
    <lineage>
        <taxon>Bacteria</taxon>
        <taxon>Pseudomonadati</taxon>
        <taxon>Bacteroidota</taxon>
        <taxon>Bacteroidia</taxon>
        <taxon>Marinilabiliales</taxon>
        <taxon>Prolixibacteraceae</taxon>
        <taxon>Mariniphaga</taxon>
    </lineage>
</organism>
<feature type="transmembrane region" description="Helical" evidence="2">
    <location>
        <begin position="21"/>
        <end position="41"/>
    </location>
</feature>
<sequence>MSENVLRQNWAFEILVMVKNRGYITLVRAAIFVLVLMTVVLDQKSEARELFYFHPKEIPVGFYAHSHTPIEETVAPYFLLSPSAEKKRLQNFWVQLSCCQYVETAWQNDAYRGFPESPVYFDSDKIRGIQRIKPPPNEFAPLENTESQKLNLTSANQLLTNSGPRLQKHHLRDESAPSLLFASLSSNYSEFFNLSYSGSAGMGRAPQLECPEDISTYTDINECTAFIASGLNPGFDEAEVVLLTWEMSGATSDASPLQGINLIDDYTFSEGATIVTYIATAADGTTNSCSFTVTISDNQVPRLESMPADITVETAPGSCSARVYWIEPTATDNCTPSHLILKKSTARPGDEFPVGTTLVQYTAYDAMDNGSGVRSFTITVKDAVPPVLLLPAGVTVQCEDPIPEPWQSWQQMVAVGGNVYDNCELDESSFTLLSENASSATCPYTITRIYQVADAAGNLATAEHVITVEGEEETAQPDQQEEVTLKSTMAEIISTSAGGNWNDPTTWVGGVVPGIGDNVTIASGATVTVNTNAFCDDILIESGGILEHGGAFTLQVNGNWTNNGTYNGGTNGIVEFAGANSATIIGTTTFEEVIVSKGSLSNRLNINGNVTIGSGGSLTLNGGLITIGSGNSLSLNYSSGLTIPEEAGFDVTGGTLTTGNFTITNNGLIRVSSGTANLGTTSGNSVNTQYDGAFVVSGGTVNIAGRLHNSASGTLNPPGVSSGIHVTGGTVTLSTAGQSLSSVGSLNVTPAGTFIFTGGTIVFQTPSSASTELDLGLSDGTGTKNTNGGTFQFGNASSPSNSTFNVSSDVPLHTVTTAGNADLVLEDDLVISGQLSLNGSSQLLLNGNTIQIPVSTGTNTLTLPLADDSGNSIPVVITINGVTSAGHITVFSFASAGTIPAGLSPTRLLNRYWEITGSGFSFSSYSATFNYLPGDLAGGATSGQLKMYHTDISSNTTFPLFTSGSNSFTVSGLTTFGEFGAAECGGITISGDLTDLTCFESGNGEIDLTVSGGAGALTYSWSGPGGFSSSIEDITGLDAGTYSITVSDEAGCEETNSFAITQPAMLSATIGSTDVSCNGGNDGSITVTGAAGGYGTFGYSIDGGTTWQSGTSFTGLSAGTYNVQIRDGAHTTCIIVLDASFEITQPAILSATIGSTDVSCNGGSDGAITITGASGGYGTYEYSNNGGTTWQSGNSFAGLSAGTYNVQIRDAAHPACIIVLDASFAISQPAILSATIGSTDVSCNGGSDGAISITGASGGYGTYEYSNNGGTTWQSGNSFAGLSAGTYNVQIRDAAHATCIIVLDASFSITQPDEIAFNTPSVSEVTCAGVNDGEIVISANGGAGTISYSISPATGTQPTSGNFTGLSAQAYTITATDANSCTETISVTVGTIDDVTDPVISGCPADITFNTQDGNSANCGQAVSWTEPTATDNCALVSFTGNYSPGDVFPVGTTTVIYTATDASGNTSTCSFDVNVVDNTPPTFSVPDDLTVNANAACDPPNLDPNVTLSKPYNLSDNCTASGSLTTLYSDGARIPTGVCEGNYTIVRTWTVTDAAGNSSSQEQTITVVDNSKPVINVPANITIACSDNDDPDVNLTLGKATATDNCTAIGNIVIDYTDNITPGTCDSRYTITRTWTATDACGNFNSGTQTINVTDIIAPVVTMPTLTVSCPSDIPDAYTTMPEFEADGGIALDDCGGTTIALLFNNEISYGLANKPGYCPDYVERTYRFTDPCGNFVDVVQTINVDDECGCSPCDNNTEFGWVDFLGDPHGDTIFYNVTRAGKCCADDDWWAQPGAKNLRCISYNVRIDFDAVGVQITMEGGATPEVKDWRVDCEEVSLMDGDIICLPSGEFHLFTYCKQGNNPNDISFHSVPGIVASDDIVTRVDCGSQITTDGDFTDPQWTSISPGNRGDWDHYLDLTDPFNPFFVADGNAPPVIEYEVCGTFPNYVCSATGTNCDTILVYVYDDIEIDLNINPDMVCDDDALPLITPDVSPASNTYVLDWYSGYGATGTLLCADCPSFQPPVGGAGAYSVRVTDVREGIPCSQETFDFDITFDYTGPTVQAPPDPLVIICNDPSAPQQIQDWLAQASAEYTDPAGNIVPADITHDFSGIDMICGEQVTVTFSAEDQCVNVNTAQSTITVADDVAPTWVTTAADGNSECSSSNPDDDPGYQDWLANHGGATATDNCDDDLAWSDNSAMQAWSGDPANNQITITFTVTDDCGNTAETTAAYSIVDTQRPTITCPGDVEEIASLNQCSKTLAALTDPVMDDNCSVPELTYIRLFPDQTTDNGSGTVTGLDFPVGVTEVIYIATDAAGLKDSCFFFVTIVDVTPPVIDIDECVDLEETAAPDNCSKTLVNFNDPSYTDTCWPIDSLTLSWRMEGATTGQGEGSIGGEVFNLGVTTVTFIVADPDGNKDSCEFDVTIIHNEVPERTFTCPESPVVQNVDPGSCEATVTLSAPVIDDPCDEIESVWNNSPYRTAPDNASGVYPIGTTTFNWYITDISGNIDSCAVEVIVNDNIDPVIGSLPSLTECPEFVVPVGSLLLNLDELLISDNCQTNCSFDEYTIRWRIDFNDGSSLPAGSGTYNTGQISDYGTNILFPSDSATHTSLTHEITYWVEDCGGNLSDPQTRTVTVLPPVIAVPPGDTLSYCHLETVDAIPLTGYPSGVVFDISGGAALGVPNQTGVTEIPSFWASQTGTAVITITPHANECTGAPVTFVLEIIPRAIPQITPPFDEICSGETTNISLSSSIPEATFSFTVSSITPAGSVTGAFDDTGNLIAQQLINTTTEVATVVYQIVAEANGCTSPGTSVATVTVNPTPELVITDPDVICEPGTVDLTDAAVTAGSSAGLTYTYWTDAAATSPLPNPDAVAASGTYYIKGTSAAGCVAVMPVQVVINPLPELTSPLDPDGICSNEPFFYEPESNIPGTDFVWTRDAVPGISNPAESGVGVIDEILVNETSSPIEVTYVYTLTVDGCSNTQEVKVTVTQSPVLTSTDPPGICSGQVFSYTPTSNIAGTTFSWTRNADSFGNSTASGTGNPSEVLVNNSSSPITVIYYYTLSSNNCTNPEVFQVKVTVTPSPNVTVNASRIEICPGESINLFSSSDITSNLPTTLLTDNFNSGAGNWAASGNSTWQLQDDGYSYTTPDWWWAETTTFHSDDNSRFYLSNHYDTDATSYLTSTSINTEGYTSVTLSFWHYYRRGSTNEEAVVEYSTNGTNWIPLENYTVSRGTSTNFENRTISLPVGIANLLIRFRYRTYSGWWQSAHYWWAIDNVNVTGEPQSQADVEWTANTSSWTSTEANPANVFPGVTTTYTATYTDPDTNCPGSSSITVVVRETPNVSIAADYCIVPPKIRLSVGNFASYEWSTGETTQYIDVDVAGNFFVTVTDAFGCSGRASYNTANELVVNGDFEAGNTGFSSGYTYWPDDPNSNSELFSEGTYSVGTDGQNYHSDFWGHDHTSGQGNFMIVNGENNSTTTIWAQTVTIEPNTNYYFSAWTMSLNDKGNDAELQFYINGSPQGTSISPPAGVSNPSNNGWVRFYSTPLWNSGSLSGDIEIRIVNIEPALGGNDFGLDDISFGTLDPAPATIEIVAESNPVCEGDSIKLTMEITDGREPFTYNWTGPNGFTANTQSIIIPNADASHSGEYVAVLTDDYGCGPVSDNIEIIVNPAATVDAGPDQEVCASDPDVQLAGSYGGAASSVTWETLGTGTFSSVNDHLAVYTLSAADTTAGLVTLVLATDDPAGICEAVTDTMNIIIHPEVYLAVDTLENPLCPNGADGYITVVASGGTAPYTYLWSDGQTLATAGGLSAGTYSVTVTDASGCQDTISATLTDPPALEVSDVITTTPVTCYDGSDGTATVTVISGDNPTFSWSNGSTEATAEGLSAGQVYYVTVFAENGCSSVGPIPVTVTQPEPPSVECPEDVTAWADYGKDYASNVELEAPEYTNDCPLVDQVWKLTGVTAGNSAPTGIDTLKVYDFNVGVTTVTYTFEDEAGNKSICSFTVTVESKPDIECPPNDTLYLGDTGCTAALDPGVPSVLSGAPPFDWTWTMEGVTTGSGVTNGAALPDPIGVVDFDLGLTTITWTAENLSGADTCSHTILVIDTIPPTFTATQYENCVDPLHSAVYDPNSPNPIVNHVDPNLEKVPSPDYRTFPAGDTSLDILDLQDNCCDPPAMVIQWRIDFTAVPDPLTEGATISKPSISGTGQPSEYGNVIYLWGDGVYYTERTHTITYWVEDCNGNTSDELVRDIVITPRPEIIKITGQP</sequence>
<dbReference type="InterPro" id="IPR045828">
    <property type="entry name" value="PKD_Bacteroidetes"/>
</dbReference>
<keyword evidence="2" id="KW-0812">Transmembrane</keyword>
<evidence type="ECO:0000256" key="2">
    <source>
        <dbReference type="SAM" id="Phobius"/>
    </source>
</evidence>
<evidence type="ECO:0000259" key="4">
    <source>
        <dbReference type="PROSITE" id="PS50853"/>
    </source>
</evidence>
<evidence type="ECO:0000313" key="6">
    <source>
        <dbReference type="Proteomes" id="UP000184164"/>
    </source>
</evidence>
<dbReference type="Pfam" id="PF13573">
    <property type="entry name" value="SprB"/>
    <property type="match status" value="7"/>
</dbReference>
<dbReference type="Gene3D" id="2.60.40.740">
    <property type="match status" value="1"/>
</dbReference>
<feature type="domain" description="HYR" evidence="3">
    <location>
        <begin position="1393"/>
        <end position="1478"/>
    </location>
</feature>
<feature type="domain" description="HYR" evidence="3">
    <location>
        <begin position="3911"/>
        <end position="4009"/>
    </location>
</feature>
<dbReference type="EMBL" id="FQUM01000003">
    <property type="protein sequence ID" value="SHF10715.1"/>
    <property type="molecule type" value="Genomic_DNA"/>
</dbReference>
<evidence type="ECO:0000313" key="5">
    <source>
        <dbReference type="EMBL" id="SHF10715.1"/>
    </source>
</evidence>
<evidence type="ECO:0000256" key="1">
    <source>
        <dbReference type="ARBA" id="ARBA00022737"/>
    </source>
</evidence>
<dbReference type="InterPro" id="IPR003410">
    <property type="entry name" value="HYR_dom"/>
</dbReference>
<keyword evidence="1" id="KW-0677">Repeat</keyword>
<reference evidence="5 6" key="1">
    <citation type="submission" date="2016-11" db="EMBL/GenBank/DDBJ databases">
        <authorList>
            <person name="Jaros S."/>
            <person name="Januszkiewicz K."/>
            <person name="Wedrychowicz H."/>
        </authorList>
    </citation>
    <scope>NUCLEOTIDE SEQUENCE [LARGE SCALE GENOMIC DNA]</scope>
    <source>
        <strain evidence="5 6">DSM 26910</strain>
    </source>
</reference>
<dbReference type="Pfam" id="PF02494">
    <property type="entry name" value="HYR"/>
    <property type="match status" value="6"/>
</dbReference>
<feature type="domain" description="HYR" evidence="3">
    <location>
        <begin position="2236"/>
        <end position="2331"/>
    </location>
</feature>